<dbReference type="Pfam" id="PF13193">
    <property type="entry name" value="AMP-binding_C"/>
    <property type="match status" value="1"/>
</dbReference>
<dbReference type="SUPFAM" id="SSF56801">
    <property type="entry name" value="Acetyl-CoA synthetase-like"/>
    <property type="match status" value="1"/>
</dbReference>
<dbReference type="FunFam" id="3.30.300.30:FF:000002">
    <property type="entry name" value="Long-chain fatty acid transport protein 1"/>
    <property type="match status" value="1"/>
</dbReference>
<dbReference type="Gene3D" id="3.30.300.30">
    <property type="match status" value="1"/>
</dbReference>
<evidence type="ECO:0000256" key="3">
    <source>
        <dbReference type="ARBA" id="ARBA00022741"/>
    </source>
</evidence>
<evidence type="ECO:0000256" key="2">
    <source>
        <dbReference type="ARBA" id="ARBA00022598"/>
    </source>
</evidence>
<evidence type="ECO:0000313" key="7">
    <source>
        <dbReference type="EMBL" id="KKM90079.1"/>
    </source>
</evidence>
<dbReference type="PANTHER" id="PTHR43107">
    <property type="entry name" value="LONG-CHAIN FATTY ACID TRANSPORT PROTEIN"/>
    <property type="match status" value="1"/>
</dbReference>
<feature type="domain" description="AMP-binding enzyme C-terminal" evidence="6">
    <location>
        <begin position="464"/>
        <end position="540"/>
    </location>
</feature>
<dbReference type="GO" id="GO:0004467">
    <property type="term" value="F:long-chain fatty acid-CoA ligase activity"/>
    <property type="evidence" value="ECO:0007669"/>
    <property type="project" value="TreeGrafter"/>
</dbReference>
<evidence type="ECO:0000256" key="4">
    <source>
        <dbReference type="ARBA" id="ARBA00022840"/>
    </source>
</evidence>
<comment type="similarity">
    <text evidence="1">Belongs to the ATP-dependent AMP-binding enzyme family.</text>
</comment>
<keyword evidence="4" id="KW-0067">ATP-binding</keyword>
<proteinExistence type="inferred from homology"/>
<dbReference type="GO" id="GO:0044539">
    <property type="term" value="P:long-chain fatty acid import into cell"/>
    <property type="evidence" value="ECO:0007669"/>
    <property type="project" value="TreeGrafter"/>
</dbReference>
<dbReference type="PANTHER" id="PTHR43107:SF15">
    <property type="entry name" value="FATTY ACID TRANSPORT PROTEIN 3, ISOFORM A"/>
    <property type="match status" value="1"/>
</dbReference>
<dbReference type="NCBIfam" id="NF006134">
    <property type="entry name" value="PRK08279.1"/>
    <property type="match status" value="1"/>
</dbReference>
<dbReference type="AlphaFoldDB" id="A0A0F9L5J1"/>
<dbReference type="GO" id="GO:0005524">
    <property type="term" value="F:ATP binding"/>
    <property type="evidence" value="ECO:0007669"/>
    <property type="project" value="UniProtKB-KW"/>
</dbReference>
<sequence length="588" mass="66737">MGFELTPQEKDHFDRVAQEEKKLKQLPNQSLGTRIEKQALEKPENTSIYFNNNSWTWDSVNKECNRYANFFKNLGLESGNTVSLMMENSPEYLFLTGGINKVQGINALINTHQRKQALIHAFNISTPKWILVDQDCLPFLLEIRDDLPVKNDKIFVCGNGGNSKHDFRSLNEECEHISIENPNSTSKSHSRDIAFNIFTSGTTGLPKAVTLSNFKFLRVGIFGTTTLLLDTDDTIYVPLPLYHGLGLNVGWGAAMWKGSSIALRKRFSASEYWKDIKNYNATCTLYIGEIPRYLLNRPESEFVSDSPLRKMVGLGLKKDVWERFSTRFNVPRIVEYFGATEIGGFVNVSGNPGMVGRKIFPGIHIVKINRTNNEILRDEKNHCILCEPGESGMVLVQVTPKSDFTGYKSRKATEKKIITNVIEEGDTYFNTGDILKLHEDQWVSFVERSGDTFRWKGENVSTSEVESIILSFPGVQSSVVYGVKIPHSEGKGGMAAITLQNSENFDIKNLSKYLSSTLPRYAIPVFVRIREDLETTGTFKLKRVILKEEGYDPNKISDPLYIWDPSFNYLKKLTLNIYRTMVDGNLRF</sequence>
<protein>
    <recommendedName>
        <fullName evidence="8">AMP-dependent synthetase/ligase domain-containing protein</fullName>
    </recommendedName>
</protein>
<gene>
    <name evidence="7" type="ORF">LCGC14_1242210</name>
</gene>
<keyword evidence="2" id="KW-0436">Ligase</keyword>
<dbReference type="InterPro" id="IPR042099">
    <property type="entry name" value="ANL_N_sf"/>
</dbReference>
<organism evidence="7">
    <name type="scientific">marine sediment metagenome</name>
    <dbReference type="NCBI Taxonomy" id="412755"/>
    <lineage>
        <taxon>unclassified sequences</taxon>
        <taxon>metagenomes</taxon>
        <taxon>ecological metagenomes</taxon>
    </lineage>
</organism>
<evidence type="ECO:0008006" key="8">
    <source>
        <dbReference type="Google" id="ProtNLM"/>
    </source>
</evidence>
<evidence type="ECO:0000256" key="1">
    <source>
        <dbReference type="ARBA" id="ARBA00006432"/>
    </source>
</evidence>
<accession>A0A0F9L5J1</accession>
<comment type="caution">
    <text evidence="7">The sequence shown here is derived from an EMBL/GenBank/DDBJ whole genome shotgun (WGS) entry which is preliminary data.</text>
</comment>
<name>A0A0F9L5J1_9ZZZZ</name>
<reference evidence="7" key="1">
    <citation type="journal article" date="2015" name="Nature">
        <title>Complex archaea that bridge the gap between prokaryotes and eukaryotes.</title>
        <authorList>
            <person name="Spang A."/>
            <person name="Saw J.H."/>
            <person name="Jorgensen S.L."/>
            <person name="Zaremba-Niedzwiedzka K."/>
            <person name="Martijn J."/>
            <person name="Lind A.E."/>
            <person name="van Eijk R."/>
            <person name="Schleper C."/>
            <person name="Guy L."/>
            <person name="Ettema T.J."/>
        </authorList>
    </citation>
    <scope>NUCLEOTIDE SEQUENCE</scope>
</reference>
<dbReference type="InterPro" id="IPR045851">
    <property type="entry name" value="AMP-bd_C_sf"/>
</dbReference>
<keyword evidence="3" id="KW-0547">Nucleotide-binding</keyword>
<evidence type="ECO:0000259" key="6">
    <source>
        <dbReference type="Pfam" id="PF13193"/>
    </source>
</evidence>
<dbReference type="InterPro" id="IPR000873">
    <property type="entry name" value="AMP-dep_synth/lig_dom"/>
</dbReference>
<dbReference type="InterPro" id="IPR025110">
    <property type="entry name" value="AMP-bd_C"/>
</dbReference>
<dbReference type="Gene3D" id="3.40.50.12780">
    <property type="entry name" value="N-terminal domain of ligase-like"/>
    <property type="match status" value="1"/>
</dbReference>
<dbReference type="GO" id="GO:0005324">
    <property type="term" value="F:long-chain fatty acid transmembrane transporter activity"/>
    <property type="evidence" value="ECO:0007669"/>
    <property type="project" value="TreeGrafter"/>
</dbReference>
<evidence type="ECO:0000259" key="5">
    <source>
        <dbReference type="Pfam" id="PF00501"/>
    </source>
</evidence>
<dbReference type="GO" id="GO:0005886">
    <property type="term" value="C:plasma membrane"/>
    <property type="evidence" value="ECO:0007669"/>
    <property type="project" value="TreeGrafter"/>
</dbReference>
<dbReference type="Pfam" id="PF00501">
    <property type="entry name" value="AMP-binding"/>
    <property type="match status" value="1"/>
</dbReference>
<feature type="domain" description="AMP-dependent synthetase/ligase" evidence="5">
    <location>
        <begin position="36"/>
        <end position="366"/>
    </location>
</feature>
<dbReference type="EMBL" id="LAZR01006723">
    <property type="protein sequence ID" value="KKM90079.1"/>
    <property type="molecule type" value="Genomic_DNA"/>
</dbReference>